<dbReference type="GeneID" id="41521385"/>
<keyword evidence="1" id="KW-1133">Transmembrane helix</keyword>
<proteinExistence type="predicted"/>
<keyword evidence="1" id="KW-0472">Membrane</keyword>
<accession>A0A0A7LA56</accession>
<dbReference type="RefSeq" id="WP_148305782.1">
    <property type="nucleotide sequence ID" value="NZ_CP010070.1"/>
</dbReference>
<reference evidence="2 3" key="1">
    <citation type="journal article" date="2014" name="Appl. Environ. Microbiol.">
        <title>Comparative Genome Analysis of 'Candidatus Methanoplasma termitum' Indicates a New Mode of Energy Metabolism in the Seventh Order of Methanogens.</title>
        <authorList>
            <person name="Lang K."/>
            <person name="Schuldes J."/>
            <person name="Klingl A."/>
            <person name="Poehlein A."/>
            <person name="Daniel R."/>
            <person name="Brune A."/>
        </authorList>
    </citation>
    <scope>NUCLEOTIDE SEQUENCE [LARGE SCALE GENOMIC DNA]</scope>
    <source>
        <strain evidence="3">Mpt1</strain>
    </source>
</reference>
<keyword evidence="3" id="KW-1185">Reference proteome</keyword>
<evidence type="ECO:0000256" key="1">
    <source>
        <dbReference type="SAM" id="Phobius"/>
    </source>
</evidence>
<evidence type="ECO:0000313" key="2">
    <source>
        <dbReference type="EMBL" id="AIZ56025.1"/>
    </source>
</evidence>
<dbReference type="AlphaFoldDB" id="A0A0A7LA56"/>
<dbReference type="HOGENOM" id="CLU_3056932_0_0_2"/>
<name>A0A0A7LA56_9ARCH</name>
<dbReference type="STRING" id="1577791.Mpt1_c01210"/>
<evidence type="ECO:0008006" key="4">
    <source>
        <dbReference type="Google" id="ProtNLM"/>
    </source>
</evidence>
<evidence type="ECO:0000313" key="3">
    <source>
        <dbReference type="Proteomes" id="UP000030787"/>
    </source>
</evidence>
<organism evidence="2 3">
    <name type="scientific">Candidatus Methanoplasma termitum</name>
    <dbReference type="NCBI Taxonomy" id="1577791"/>
    <lineage>
        <taxon>Archaea</taxon>
        <taxon>Methanobacteriati</taxon>
        <taxon>Thermoplasmatota</taxon>
        <taxon>Thermoplasmata</taxon>
        <taxon>Methanomassiliicoccales</taxon>
        <taxon>Methanomassiliicoccaceae</taxon>
        <taxon>Candidatus Methanoplasma</taxon>
    </lineage>
</organism>
<protein>
    <recommendedName>
        <fullName evidence="4">Virus attachment protein p12 family protein</fullName>
    </recommendedName>
</protein>
<gene>
    <name evidence="2" type="ORF">Mpt1_c01210</name>
</gene>
<dbReference type="Proteomes" id="UP000030787">
    <property type="component" value="Chromosome"/>
</dbReference>
<sequence>MSPEAATFLIGTVVLVVIIISAYFTYRSIKCGGCAGCSTVKDGSVCAQCKKKR</sequence>
<keyword evidence="1" id="KW-0812">Transmembrane</keyword>
<feature type="transmembrane region" description="Helical" evidence="1">
    <location>
        <begin position="6"/>
        <end position="26"/>
    </location>
</feature>
<dbReference type="KEGG" id="mear:Mpt1_c01210"/>
<dbReference type="EMBL" id="CP010070">
    <property type="protein sequence ID" value="AIZ56025.1"/>
    <property type="molecule type" value="Genomic_DNA"/>
</dbReference>